<evidence type="ECO:0000313" key="3">
    <source>
        <dbReference type="Proteomes" id="UP000029380"/>
    </source>
</evidence>
<dbReference type="RefSeq" id="WP_156095973.1">
    <property type="nucleotide sequence ID" value="NZ_JPVU01000228.1"/>
</dbReference>
<evidence type="ECO:0000256" key="1">
    <source>
        <dbReference type="SAM" id="MobiDB-lite"/>
    </source>
</evidence>
<protein>
    <submittedName>
        <fullName evidence="2">Uncharacterized protein</fullName>
    </submittedName>
</protein>
<accession>A0A091BZG3</accession>
<name>A0A091BZG3_9ENTE</name>
<gene>
    <name evidence="2" type="ORF">TMUPMC115_2064</name>
</gene>
<evidence type="ECO:0000313" key="2">
    <source>
        <dbReference type="EMBL" id="KFN90109.1"/>
    </source>
</evidence>
<dbReference type="PATRIC" id="fig|1302649.3.peg.2061"/>
<organism evidence="2 3">
    <name type="scientific">Tetragenococcus muriaticus PMC-11-5</name>
    <dbReference type="NCBI Taxonomy" id="1302649"/>
    <lineage>
        <taxon>Bacteria</taxon>
        <taxon>Bacillati</taxon>
        <taxon>Bacillota</taxon>
        <taxon>Bacilli</taxon>
        <taxon>Lactobacillales</taxon>
        <taxon>Enterococcaceae</taxon>
        <taxon>Tetragenococcus</taxon>
    </lineage>
</organism>
<dbReference type="AlphaFoldDB" id="A0A091BZG3"/>
<reference evidence="2 3" key="1">
    <citation type="submission" date="2014-08" db="EMBL/GenBank/DDBJ databases">
        <title>Genome sequence of Tetragenococcus muriaticus.</title>
        <authorList>
            <person name="Chuea-nongthon C."/>
            <person name="Rodtong S."/>
            <person name="Yongsawatdigul J."/>
            <person name="Steele J.L."/>
            <person name="Liu X.-y."/>
            <person name="Speers J."/>
            <person name="Glasner J.D."/>
            <person name="Neeno-Eckwall E.C."/>
        </authorList>
    </citation>
    <scope>NUCLEOTIDE SEQUENCE [LARGE SCALE GENOMIC DNA]</scope>
    <source>
        <strain evidence="2 3">PMC-11-5</strain>
    </source>
</reference>
<comment type="caution">
    <text evidence="2">The sequence shown here is derived from an EMBL/GenBank/DDBJ whole genome shotgun (WGS) entry which is preliminary data.</text>
</comment>
<dbReference type="EMBL" id="JPVU01000228">
    <property type="protein sequence ID" value="KFN90109.1"/>
    <property type="molecule type" value="Genomic_DNA"/>
</dbReference>
<sequence length="54" mass="6418">MDRKEAIRQATKLAKAPIKNKDDAEQKHKELNQLFKQFHPMKDEINEEAERNGR</sequence>
<feature type="region of interest" description="Disordered" evidence="1">
    <location>
        <begin position="1"/>
        <end position="25"/>
    </location>
</feature>
<proteinExistence type="predicted"/>
<dbReference type="Proteomes" id="UP000029380">
    <property type="component" value="Unassembled WGS sequence"/>
</dbReference>